<dbReference type="HAMAP" id="MF_00087">
    <property type="entry name" value="Glu_tRNA_reductase"/>
    <property type="match status" value="1"/>
</dbReference>
<dbReference type="InterPro" id="IPR000343">
    <property type="entry name" value="4pyrrol_synth_GluRdtase"/>
</dbReference>
<feature type="binding site" evidence="8 10">
    <location>
        <begin position="114"/>
        <end position="116"/>
    </location>
    <ligand>
        <name>substrate</name>
    </ligand>
</feature>
<dbReference type="Pfam" id="PF00745">
    <property type="entry name" value="GlutR_dimer"/>
    <property type="match status" value="1"/>
</dbReference>
<name>A0A1R4IDX7_9ACTN</name>
<evidence type="ECO:0000256" key="4">
    <source>
        <dbReference type="ARBA" id="ARBA00022857"/>
    </source>
</evidence>
<evidence type="ECO:0000256" key="6">
    <source>
        <dbReference type="ARBA" id="ARBA00023244"/>
    </source>
</evidence>
<feature type="region of interest" description="Disordered" evidence="14">
    <location>
        <begin position="416"/>
        <end position="453"/>
    </location>
</feature>
<comment type="miscellaneous">
    <text evidence="8">During catalysis, the active site Cys acts as a nucleophile attacking the alpha-carbonyl group of tRNA-bound glutamate with the formation of a thioester intermediate between enzyme and glutamate, and the concomitant release of tRNA(Glu). The thioester intermediate is finally reduced by direct hydride transfer from NADPH, to form the product GSA.</text>
</comment>
<evidence type="ECO:0000256" key="1">
    <source>
        <dbReference type="ARBA" id="ARBA00005059"/>
    </source>
</evidence>
<comment type="function">
    <text evidence="8">Catalyzes the NADPH-dependent reduction of glutamyl-tRNA(Glu) to glutamate 1-semialdehyde (GSA).</text>
</comment>
<dbReference type="InterPro" id="IPR015895">
    <property type="entry name" value="4pyrrol_synth_GluRdtase_N"/>
</dbReference>
<dbReference type="InterPro" id="IPR036343">
    <property type="entry name" value="GluRdtase_N_sf"/>
</dbReference>
<evidence type="ECO:0000256" key="8">
    <source>
        <dbReference type="HAMAP-Rule" id="MF_00087"/>
    </source>
</evidence>
<evidence type="ECO:0000256" key="5">
    <source>
        <dbReference type="ARBA" id="ARBA00023002"/>
    </source>
</evidence>
<dbReference type="SUPFAM" id="SSF69742">
    <property type="entry name" value="Glutamyl tRNA-reductase catalytic, N-terminal domain"/>
    <property type="match status" value="1"/>
</dbReference>
<sequence length="453" mass="47219">MTLLAISINHRTAGLDLLARTSMDHDASRELAHSLVGAAHVSEALVLSTCNRTEVYLDTNKFHAGLEAVAQPLAARAGVDRAALPDLCRVYYDEAAVTHCFGLVAGLDSLVVGENQILGQVREALSSAQEEATSGPALNQLFQTALRVGKRVQSETSIGAAGRSVLTAALTQLEGEFEPVGSSVLVVGAGAMAGVAARSLAAKGAHVDCANRTLAKAERLATEVGGVAVPMEQLAQAVAGHDVVVTCTGASGSLVSAETLGDGPAPRVIIDLALPPDVSDDVVDRGVRLVNLASLREAGDRTDEVDVEAARRLVGSEVTAFLARQRAQAVTPTVVALRRMATGVVDSEMSRLERRVGGFDECVAKEVHNALNRVAEKLIHSPTVRVREFAGDDSPVDYAAALRALFALEGQNVALSDPDDCPPEARRAVSESPEGIPGSLAVRSADLQEEATA</sequence>
<feature type="binding site" evidence="8 10">
    <location>
        <position position="109"/>
    </location>
    <ligand>
        <name>substrate</name>
    </ligand>
</feature>
<dbReference type="InterPro" id="IPR015896">
    <property type="entry name" value="4pyrrol_synth_GluRdtase_dimer"/>
</dbReference>
<dbReference type="InterPro" id="IPR036291">
    <property type="entry name" value="NAD(P)-bd_dom_sf"/>
</dbReference>
<dbReference type="FunFam" id="3.30.460.30:FF:000001">
    <property type="entry name" value="Glutamyl-tRNA reductase"/>
    <property type="match status" value="1"/>
</dbReference>
<evidence type="ECO:0000256" key="3">
    <source>
        <dbReference type="ARBA" id="ARBA00012970"/>
    </source>
</evidence>
<feature type="domain" description="Glutamyl-tRNA reductase N-terminal" evidence="17">
    <location>
        <begin position="6"/>
        <end position="156"/>
    </location>
</feature>
<evidence type="ECO:0000256" key="12">
    <source>
        <dbReference type="PIRSR" id="PIRSR000445-4"/>
    </source>
</evidence>
<evidence type="ECO:0000259" key="17">
    <source>
        <dbReference type="Pfam" id="PF05201"/>
    </source>
</evidence>
<feature type="site" description="Important for activity" evidence="8 12">
    <location>
        <position position="99"/>
    </location>
</feature>
<evidence type="ECO:0000313" key="18">
    <source>
        <dbReference type="EMBL" id="SJN18035.1"/>
    </source>
</evidence>
<evidence type="ECO:0000259" key="15">
    <source>
        <dbReference type="Pfam" id="PF00745"/>
    </source>
</evidence>
<dbReference type="RefSeq" id="WP_094763391.1">
    <property type="nucleotide sequence ID" value="NZ_FUKQ01000006.1"/>
</dbReference>
<evidence type="ECO:0000256" key="11">
    <source>
        <dbReference type="PIRSR" id="PIRSR000445-3"/>
    </source>
</evidence>
<keyword evidence="5 8" id="KW-0560">Oxidoreductase</keyword>
<dbReference type="EMBL" id="FUKQ01000006">
    <property type="protein sequence ID" value="SJN18035.1"/>
    <property type="molecule type" value="Genomic_DNA"/>
</dbReference>
<keyword evidence="6 8" id="KW-0627">Porphyrin biosynthesis</keyword>
<feature type="binding site" evidence="8 11">
    <location>
        <begin position="188"/>
        <end position="193"/>
    </location>
    <ligand>
        <name>NADP(+)</name>
        <dbReference type="ChEBI" id="CHEBI:58349"/>
    </ligand>
</feature>
<dbReference type="InterPro" id="IPR006151">
    <property type="entry name" value="Shikm_DH/Glu-tRNA_Rdtase"/>
</dbReference>
<dbReference type="SUPFAM" id="SSF69075">
    <property type="entry name" value="Glutamyl tRNA-reductase dimerization domain"/>
    <property type="match status" value="1"/>
</dbReference>
<keyword evidence="19" id="KW-1185">Reference proteome</keyword>
<dbReference type="OrthoDB" id="110209at2"/>
<dbReference type="NCBIfam" id="TIGR01035">
    <property type="entry name" value="hemA"/>
    <property type="match status" value="1"/>
</dbReference>
<evidence type="ECO:0000256" key="13">
    <source>
        <dbReference type="RuleBase" id="RU000584"/>
    </source>
</evidence>
<feature type="binding site" evidence="8 10">
    <location>
        <begin position="49"/>
        <end position="52"/>
    </location>
    <ligand>
        <name>substrate</name>
    </ligand>
</feature>
<evidence type="ECO:0000256" key="10">
    <source>
        <dbReference type="PIRSR" id="PIRSR000445-2"/>
    </source>
</evidence>
<evidence type="ECO:0000256" key="9">
    <source>
        <dbReference type="PIRSR" id="PIRSR000445-1"/>
    </source>
</evidence>
<dbReference type="GO" id="GO:0008883">
    <property type="term" value="F:glutamyl-tRNA reductase activity"/>
    <property type="evidence" value="ECO:0007669"/>
    <property type="project" value="UniProtKB-UniRule"/>
</dbReference>
<keyword evidence="4 8" id="KW-0521">NADP</keyword>
<dbReference type="Proteomes" id="UP000188342">
    <property type="component" value="Unassembled WGS sequence"/>
</dbReference>
<dbReference type="STRING" id="1255658.FM114_01295"/>
<evidence type="ECO:0000256" key="14">
    <source>
        <dbReference type="SAM" id="MobiDB-lite"/>
    </source>
</evidence>
<dbReference type="GO" id="GO:0019353">
    <property type="term" value="P:protoporphyrinogen IX biosynthetic process from glutamate"/>
    <property type="evidence" value="ECO:0007669"/>
    <property type="project" value="TreeGrafter"/>
</dbReference>
<proteinExistence type="inferred from homology"/>
<dbReference type="PIRSF" id="PIRSF000445">
    <property type="entry name" value="4pyrrol_synth_GluRdtase"/>
    <property type="match status" value="1"/>
</dbReference>
<evidence type="ECO:0000313" key="19">
    <source>
        <dbReference type="Proteomes" id="UP000188342"/>
    </source>
</evidence>
<feature type="binding site" evidence="8 10">
    <location>
        <position position="120"/>
    </location>
    <ligand>
        <name>substrate</name>
    </ligand>
</feature>
<comment type="similarity">
    <text evidence="2 8 13">Belongs to the glutamyl-tRNA reductase family.</text>
</comment>
<dbReference type="Pfam" id="PF01488">
    <property type="entry name" value="Shikimate_DH"/>
    <property type="match status" value="1"/>
</dbReference>
<dbReference type="UniPathway" id="UPA00251">
    <property type="reaction ID" value="UER00316"/>
</dbReference>
<gene>
    <name evidence="8" type="primary">hemA</name>
    <name evidence="18" type="ORF">FM114_01295</name>
</gene>
<dbReference type="GO" id="GO:0050661">
    <property type="term" value="F:NADP binding"/>
    <property type="evidence" value="ECO:0007669"/>
    <property type="project" value="InterPro"/>
</dbReference>
<feature type="domain" description="Quinate/shikimate 5-dehydrogenase/glutamyl-tRNA reductase" evidence="16">
    <location>
        <begin position="181"/>
        <end position="297"/>
    </location>
</feature>
<accession>A0A1R4IDX7</accession>
<comment type="pathway">
    <text evidence="1 8 13">Porphyrin-containing compound metabolism; protoporphyrin-IX biosynthesis; 5-aminolevulinate from L-glutamyl-tRNA(Glu): step 1/2.</text>
</comment>
<evidence type="ECO:0000259" key="16">
    <source>
        <dbReference type="Pfam" id="PF01488"/>
    </source>
</evidence>
<dbReference type="PANTHER" id="PTHR43013:SF1">
    <property type="entry name" value="GLUTAMYL-TRNA REDUCTASE"/>
    <property type="match status" value="1"/>
</dbReference>
<evidence type="ECO:0000256" key="2">
    <source>
        <dbReference type="ARBA" id="ARBA00005916"/>
    </source>
</evidence>
<reference evidence="18 19" key="1">
    <citation type="submission" date="2017-02" db="EMBL/GenBank/DDBJ databases">
        <authorList>
            <person name="Peterson S.W."/>
        </authorList>
    </citation>
    <scope>NUCLEOTIDE SEQUENCE [LARGE SCALE GENOMIC DNA]</scope>
    <source>
        <strain evidence="18 19">LSP_Lj1</strain>
    </source>
</reference>
<dbReference type="Gene3D" id="3.40.50.720">
    <property type="entry name" value="NAD(P)-binding Rossmann-like Domain"/>
    <property type="match status" value="1"/>
</dbReference>
<feature type="active site" description="Nucleophile" evidence="8 9">
    <location>
        <position position="50"/>
    </location>
</feature>
<dbReference type="Pfam" id="PF05201">
    <property type="entry name" value="GlutR_N"/>
    <property type="match status" value="1"/>
</dbReference>
<feature type="domain" description="Tetrapyrrole biosynthesis glutamyl-tRNA reductase dimerisation" evidence="15">
    <location>
        <begin position="310"/>
        <end position="408"/>
    </location>
</feature>
<dbReference type="Gene3D" id="3.30.460.30">
    <property type="entry name" value="Glutamyl-tRNA reductase, N-terminal domain"/>
    <property type="match status" value="1"/>
</dbReference>
<protein>
    <recommendedName>
        <fullName evidence="3 8">Glutamyl-tRNA reductase</fullName>
        <shortName evidence="8">GluTR</shortName>
        <ecNumber evidence="3 8">1.2.1.70</ecNumber>
    </recommendedName>
</protein>
<dbReference type="AlphaFoldDB" id="A0A1R4IDX7"/>
<comment type="catalytic activity">
    <reaction evidence="7 8 13">
        <text>(S)-4-amino-5-oxopentanoate + tRNA(Glu) + NADP(+) = L-glutamyl-tRNA(Glu) + NADPH + H(+)</text>
        <dbReference type="Rhea" id="RHEA:12344"/>
        <dbReference type="Rhea" id="RHEA-COMP:9663"/>
        <dbReference type="Rhea" id="RHEA-COMP:9680"/>
        <dbReference type="ChEBI" id="CHEBI:15378"/>
        <dbReference type="ChEBI" id="CHEBI:57501"/>
        <dbReference type="ChEBI" id="CHEBI:57783"/>
        <dbReference type="ChEBI" id="CHEBI:58349"/>
        <dbReference type="ChEBI" id="CHEBI:78442"/>
        <dbReference type="ChEBI" id="CHEBI:78520"/>
        <dbReference type="EC" id="1.2.1.70"/>
    </reaction>
</comment>
<dbReference type="EC" id="1.2.1.70" evidence="3 8"/>
<dbReference type="SUPFAM" id="SSF51735">
    <property type="entry name" value="NAD(P)-binding Rossmann-fold domains"/>
    <property type="match status" value="1"/>
</dbReference>
<organism evidence="18 19">
    <name type="scientific">Luteococcus japonicus LSP_Lj1</name>
    <dbReference type="NCBI Taxonomy" id="1255658"/>
    <lineage>
        <taxon>Bacteria</taxon>
        <taxon>Bacillati</taxon>
        <taxon>Actinomycetota</taxon>
        <taxon>Actinomycetes</taxon>
        <taxon>Propionibacteriales</taxon>
        <taxon>Propionibacteriaceae</taxon>
        <taxon>Luteococcus</taxon>
    </lineage>
</organism>
<dbReference type="InterPro" id="IPR036453">
    <property type="entry name" value="GluRdtase_dimer_dom_sf"/>
</dbReference>
<comment type="subunit">
    <text evidence="8">Homodimer.</text>
</comment>
<dbReference type="PANTHER" id="PTHR43013">
    <property type="entry name" value="GLUTAMYL-TRNA REDUCTASE"/>
    <property type="match status" value="1"/>
</dbReference>
<comment type="domain">
    <text evidence="8">Possesses an unusual extended V-shaped dimeric structure with each monomer consisting of three distinct domains arranged along a curved 'spinal' alpha-helix. The N-terminal catalytic domain specifically recognizes the glutamate moiety of the substrate. The second domain is the NADPH-binding domain, and the third C-terminal domain is responsible for dimerization.</text>
</comment>
<evidence type="ECO:0000256" key="7">
    <source>
        <dbReference type="ARBA" id="ARBA00047464"/>
    </source>
</evidence>